<dbReference type="PANTHER" id="PTHR30203:SF30">
    <property type="entry name" value="OUTER MEMBRANE PROTEIN-RELATED"/>
    <property type="match status" value="1"/>
</dbReference>
<dbReference type="NCBIfam" id="TIGR01845">
    <property type="entry name" value="outer_NodT"/>
    <property type="match status" value="1"/>
</dbReference>
<keyword evidence="2" id="KW-1134">Transmembrane beta strand</keyword>
<dbReference type="RefSeq" id="WP_184134012.1">
    <property type="nucleotide sequence ID" value="NZ_JACHKT010000013.1"/>
</dbReference>
<gene>
    <name evidence="4" type="ORF">HNP25_002161</name>
</gene>
<comment type="similarity">
    <text evidence="1 2">Belongs to the outer membrane factor (OMF) (TC 1.B.17) family.</text>
</comment>
<evidence type="ECO:0000313" key="5">
    <source>
        <dbReference type="Proteomes" id="UP000524404"/>
    </source>
</evidence>
<organism evidence="4 5">
    <name type="scientific">Arcicella rosea</name>
    <dbReference type="NCBI Taxonomy" id="502909"/>
    <lineage>
        <taxon>Bacteria</taxon>
        <taxon>Pseudomonadati</taxon>
        <taxon>Bacteroidota</taxon>
        <taxon>Cytophagia</taxon>
        <taxon>Cytophagales</taxon>
        <taxon>Flectobacillaceae</taxon>
        <taxon>Arcicella</taxon>
    </lineage>
</organism>
<keyword evidence="2 4" id="KW-0449">Lipoprotein</keyword>
<protein>
    <submittedName>
        <fullName evidence="4">NodT family efflux transporter outer membrane factor (OMF) lipoprotein</fullName>
    </submittedName>
</protein>
<comment type="subcellular location">
    <subcellularLocation>
        <location evidence="2">Cell membrane</location>
        <topology evidence="2">Lipid-anchor</topology>
    </subcellularLocation>
</comment>
<dbReference type="Pfam" id="PF02321">
    <property type="entry name" value="OEP"/>
    <property type="match status" value="2"/>
</dbReference>
<keyword evidence="2" id="KW-0732">Signal</keyword>
<proteinExistence type="inferred from homology"/>
<dbReference type="InterPro" id="IPR010131">
    <property type="entry name" value="MdtP/NodT-like"/>
</dbReference>
<keyword evidence="2" id="KW-0812">Transmembrane</keyword>
<keyword evidence="2" id="KW-0472">Membrane</keyword>
<dbReference type="Gene3D" id="2.20.200.10">
    <property type="entry name" value="Outer membrane efflux proteins (OEP)"/>
    <property type="match status" value="1"/>
</dbReference>
<feature type="coiled-coil region" evidence="3">
    <location>
        <begin position="399"/>
        <end position="469"/>
    </location>
</feature>
<evidence type="ECO:0000256" key="1">
    <source>
        <dbReference type="ARBA" id="ARBA00007613"/>
    </source>
</evidence>
<dbReference type="Gene3D" id="1.20.1600.10">
    <property type="entry name" value="Outer membrane efflux proteins (OEP)"/>
    <property type="match status" value="1"/>
</dbReference>
<evidence type="ECO:0000256" key="3">
    <source>
        <dbReference type="SAM" id="Coils"/>
    </source>
</evidence>
<dbReference type="PANTHER" id="PTHR30203">
    <property type="entry name" value="OUTER MEMBRANE CATION EFFLUX PROTEIN"/>
    <property type="match status" value="1"/>
</dbReference>
<dbReference type="EMBL" id="JACHKT010000013">
    <property type="protein sequence ID" value="MBB6003503.1"/>
    <property type="molecule type" value="Genomic_DNA"/>
</dbReference>
<keyword evidence="3" id="KW-0175">Coiled coil</keyword>
<keyword evidence="5" id="KW-1185">Reference proteome</keyword>
<evidence type="ECO:0000313" key="4">
    <source>
        <dbReference type="EMBL" id="MBB6003503.1"/>
    </source>
</evidence>
<keyword evidence="2" id="KW-0564">Palmitate</keyword>
<dbReference type="SUPFAM" id="SSF56954">
    <property type="entry name" value="Outer membrane efflux proteins (OEP)"/>
    <property type="match status" value="1"/>
</dbReference>
<dbReference type="GO" id="GO:0015562">
    <property type="term" value="F:efflux transmembrane transporter activity"/>
    <property type="evidence" value="ECO:0007669"/>
    <property type="project" value="InterPro"/>
</dbReference>
<evidence type="ECO:0000256" key="2">
    <source>
        <dbReference type="RuleBase" id="RU362097"/>
    </source>
</evidence>
<reference evidence="4 5" key="1">
    <citation type="submission" date="2020-08" db="EMBL/GenBank/DDBJ databases">
        <title>Functional genomics of gut bacteria from endangered species of beetles.</title>
        <authorList>
            <person name="Carlos-Shanley C."/>
        </authorList>
    </citation>
    <scope>NUCLEOTIDE SEQUENCE [LARGE SCALE GENOMIC DNA]</scope>
    <source>
        <strain evidence="4 5">S00070</strain>
    </source>
</reference>
<dbReference type="AlphaFoldDB" id="A0A841ER56"/>
<dbReference type="InterPro" id="IPR003423">
    <property type="entry name" value="OMP_efflux"/>
</dbReference>
<sequence>MKTISNKITHQCLGFFVLALSVSACVVPVNIVEKKESKYTPERFNNAQDSTNTAKTVWKNYFTDPNLLSLIDTALHNNQELNITLQEIEISQNEISARKGEYLPFVNLGGGAGVDKTSRYTSQGASDDISEIKPGRATPEILPNTYLGAFARWEVDIWHKLRNARKVAVANYLASVEGKNFLVTNLVSEIANSYYELMALDNQLDIIQKNIDILNNALTIIKLEKDAAKVSELAVRRFEAEVFKTKSLQYKIQQNIVETENRINFLVGRFPQHVQRNSEHFNELIPTKMYAGVPSQLLENRPDIRQAEFKLGAAKLDISVAKANFYPSLGLSASLGLRSFNPIYLASIPQTLMSSLAGDLAGPLINKNAITATYKNANAKQIQAVYNFERTILNAYIEVANQLSNIDNLEKNYTMKNNQVQALTQSTGISLKLFKSARADYMEVLLTQRDVLESRMELIETRMQQMNALVNTYRALGGGWN</sequence>
<feature type="signal peptide" evidence="2">
    <location>
        <begin position="1"/>
        <end position="24"/>
    </location>
</feature>
<accession>A0A841ER56</accession>
<dbReference type="GO" id="GO:0005886">
    <property type="term" value="C:plasma membrane"/>
    <property type="evidence" value="ECO:0007669"/>
    <property type="project" value="UniProtKB-SubCell"/>
</dbReference>
<comment type="caution">
    <text evidence="4">The sequence shown here is derived from an EMBL/GenBank/DDBJ whole genome shotgun (WGS) entry which is preliminary data.</text>
</comment>
<dbReference type="Proteomes" id="UP000524404">
    <property type="component" value="Unassembled WGS sequence"/>
</dbReference>
<feature type="chain" id="PRO_5033113538" evidence="2">
    <location>
        <begin position="25"/>
        <end position="481"/>
    </location>
</feature>
<name>A0A841ER56_9BACT</name>
<dbReference type="PROSITE" id="PS51257">
    <property type="entry name" value="PROKAR_LIPOPROTEIN"/>
    <property type="match status" value="1"/>
</dbReference>